<dbReference type="EMBL" id="JBFBVU010000003">
    <property type="protein sequence ID" value="MEV8466057.1"/>
    <property type="molecule type" value="Genomic_DNA"/>
</dbReference>
<proteinExistence type="inferred from homology"/>
<comment type="function">
    <text evidence="2">Catalyzes the conversion of 7,8-dihydroneopterin triphosphate (H2NTP) to 6-carboxy-5,6,7,8-tetrahydropterin (CPH4) and acetaldehyde.</text>
</comment>
<evidence type="ECO:0000256" key="8">
    <source>
        <dbReference type="ARBA" id="ARBA00022833"/>
    </source>
</evidence>
<gene>
    <name evidence="12" type="ORF">AB0T83_04565</name>
</gene>
<dbReference type="InterPro" id="IPR038418">
    <property type="entry name" value="6-PTP_synth/QueD_sf"/>
</dbReference>
<accession>A0ABV3L3D6</accession>
<evidence type="ECO:0000256" key="4">
    <source>
        <dbReference type="ARBA" id="ARBA00008900"/>
    </source>
</evidence>
<comment type="pathway">
    <text evidence="3">Purine metabolism; 7-cyano-7-deazaguanine biosynthesis.</text>
</comment>
<dbReference type="RefSeq" id="WP_366191864.1">
    <property type="nucleotide sequence ID" value="NZ_JBFBVU010000003.1"/>
</dbReference>
<evidence type="ECO:0000256" key="9">
    <source>
        <dbReference type="ARBA" id="ARBA00023239"/>
    </source>
</evidence>
<dbReference type="PANTHER" id="PTHR12589">
    <property type="entry name" value="PYRUVOYL TETRAHYDROBIOPTERIN SYNTHASE"/>
    <property type="match status" value="1"/>
</dbReference>
<reference evidence="12 13" key="1">
    <citation type="submission" date="2024-07" db="EMBL/GenBank/DDBJ databases">
        <authorList>
            <person name="Kang M."/>
        </authorList>
    </citation>
    <scope>NUCLEOTIDE SEQUENCE [LARGE SCALE GENOMIC DNA]</scope>
    <source>
        <strain evidence="12 13">DFM31</strain>
    </source>
</reference>
<evidence type="ECO:0000313" key="13">
    <source>
        <dbReference type="Proteomes" id="UP001553161"/>
    </source>
</evidence>
<dbReference type="Gene3D" id="3.30.479.10">
    <property type="entry name" value="6-pyruvoyl tetrahydropterin synthase/QueD"/>
    <property type="match status" value="1"/>
</dbReference>
<evidence type="ECO:0000256" key="2">
    <source>
        <dbReference type="ARBA" id="ARBA00002285"/>
    </source>
</evidence>
<dbReference type="Pfam" id="PF01242">
    <property type="entry name" value="PTPS"/>
    <property type="match status" value="1"/>
</dbReference>
<comment type="cofactor">
    <cofactor evidence="1">
        <name>Zn(2+)</name>
        <dbReference type="ChEBI" id="CHEBI:29105"/>
    </cofactor>
</comment>
<keyword evidence="7" id="KW-0479">Metal-binding</keyword>
<evidence type="ECO:0000256" key="5">
    <source>
        <dbReference type="ARBA" id="ARBA00012982"/>
    </source>
</evidence>
<keyword evidence="13" id="KW-1185">Reference proteome</keyword>
<dbReference type="InterPro" id="IPR007115">
    <property type="entry name" value="6-PTP_synth/QueD"/>
</dbReference>
<comment type="caution">
    <text evidence="12">The sequence shown here is derived from an EMBL/GenBank/DDBJ whole genome shotgun (WGS) entry which is preliminary data.</text>
</comment>
<evidence type="ECO:0000256" key="3">
    <source>
        <dbReference type="ARBA" id="ARBA00005061"/>
    </source>
</evidence>
<evidence type="ECO:0000313" key="12">
    <source>
        <dbReference type="EMBL" id="MEV8466057.1"/>
    </source>
</evidence>
<dbReference type="EC" id="4.1.2.50" evidence="5"/>
<evidence type="ECO:0000256" key="11">
    <source>
        <dbReference type="ARBA" id="ARBA00048807"/>
    </source>
</evidence>
<dbReference type="SUPFAM" id="SSF55620">
    <property type="entry name" value="Tetrahydrobiopterin biosynthesis enzymes-like"/>
    <property type="match status" value="1"/>
</dbReference>
<organism evidence="12 13">
    <name type="scientific">Meridianimarinicoccus marinus</name>
    <dbReference type="NCBI Taxonomy" id="3231483"/>
    <lineage>
        <taxon>Bacteria</taxon>
        <taxon>Pseudomonadati</taxon>
        <taxon>Pseudomonadota</taxon>
        <taxon>Alphaproteobacteria</taxon>
        <taxon>Rhodobacterales</taxon>
        <taxon>Paracoccaceae</taxon>
        <taxon>Meridianimarinicoccus</taxon>
    </lineage>
</organism>
<keyword evidence="8" id="KW-0862">Zinc</keyword>
<evidence type="ECO:0000256" key="10">
    <source>
        <dbReference type="ARBA" id="ARBA00031449"/>
    </source>
</evidence>
<protein>
    <recommendedName>
        <fullName evidence="6">6-carboxy-5,6,7,8-tetrahydropterin synthase</fullName>
        <ecNumber evidence="5">4.1.2.50</ecNumber>
    </recommendedName>
    <alternativeName>
        <fullName evidence="10">Queuosine biosynthesis protein QueD</fullName>
    </alternativeName>
</protein>
<evidence type="ECO:0000256" key="7">
    <source>
        <dbReference type="ARBA" id="ARBA00022723"/>
    </source>
</evidence>
<evidence type="ECO:0000256" key="6">
    <source>
        <dbReference type="ARBA" id="ARBA00018141"/>
    </source>
</evidence>
<dbReference type="GO" id="GO:0070497">
    <property type="term" value="F:6-carboxytetrahydropterin synthase activity"/>
    <property type="evidence" value="ECO:0007669"/>
    <property type="project" value="UniProtKB-EC"/>
</dbReference>
<name>A0ABV3L3D6_9RHOB</name>
<sequence>MFALEVRDHIMIAHSLPGEAFGPAQGVHGATFVVDVTFFRAELTENDIVVDIGLAAEALKRVLAPLNYKNLDELDVFNGRRSTTEVLAHHIFSVLKGEIAAGGLGEDARDITRMRVTLNESHVARAWYEADLDL</sequence>
<keyword evidence="9 12" id="KW-0456">Lyase</keyword>
<dbReference type="Proteomes" id="UP001553161">
    <property type="component" value="Unassembled WGS sequence"/>
</dbReference>
<comment type="similarity">
    <text evidence="4">Belongs to the PTPS family. QueD subfamily.</text>
</comment>
<comment type="catalytic activity">
    <reaction evidence="11">
        <text>7,8-dihydroneopterin 3'-triphosphate + H2O = 6-carboxy-5,6,7,8-tetrahydropterin + triphosphate + acetaldehyde + 2 H(+)</text>
        <dbReference type="Rhea" id="RHEA:27966"/>
        <dbReference type="ChEBI" id="CHEBI:15343"/>
        <dbReference type="ChEBI" id="CHEBI:15377"/>
        <dbReference type="ChEBI" id="CHEBI:15378"/>
        <dbReference type="ChEBI" id="CHEBI:18036"/>
        <dbReference type="ChEBI" id="CHEBI:58462"/>
        <dbReference type="ChEBI" id="CHEBI:61032"/>
        <dbReference type="EC" id="4.1.2.50"/>
    </reaction>
</comment>
<evidence type="ECO:0000256" key="1">
    <source>
        <dbReference type="ARBA" id="ARBA00001947"/>
    </source>
</evidence>
<dbReference type="PANTHER" id="PTHR12589:SF7">
    <property type="entry name" value="6-PYRUVOYL TETRAHYDROBIOPTERIN SYNTHASE"/>
    <property type="match status" value="1"/>
</dbReference>